<dbReference type="Proteomes" id="UP001231124">
    <property type="component" value="Unassembled WGS sequence"/>
</dbReference>
<proteinExistence type="predicted"/>
<name>A0ABU0I0I6_9HYPH</name>
<protein>
    <submittedName>
        <fullName evidence="1">Uncharacterized protein</fullName>
    </submittedName>
</protein>
<keyword evidence="2" id="KW-1185">Reference proteome</keyword>
<comment type="caution">
    <text evidence="1">The sequence shown here is derived from an EMBL/GenBank/DDBJ whole genome shotgun (WGS) entry which is preliminary data.</text>
</comment>
<accession>A0ABU0I0I6</accession>
<evidence type="ECO:0000313" key="1">
    <source>
        <dbReference type="EMBL" id="MDQ0448115.1"/>
    </source>
</evidence>
<sequence length="93" mass="10085">MDEAVLAMLGTLSEIERELGRPVYDSAVERARLAIAAEVMVEAERRALSVRRQSDPIRARLKLQPGLRDGNVVHLRHLNGVPSDTSGGPDATG</sequence>
<reference evidence="1 2" key="1">
    <citation type="submission" date="2023-07" db="EMBL/GenBank/DDBJ databases">
        <title>Genomic Encyclopedia of Type Strains, Phase IV (KMG-IV): sequencing the most valuable type-strain genomes for metagenomic binning, comparative biology and taxonomic classification.</title>
        <authorList>
            <person name="Goeker M."/>
        </authorList>
    </citation>
    <scope>NUCLEOTIDE SEQUENCE [LARGE SCALE GENOMIC DNA]</scope>
    <source>
        <strain evidence="1 2">DSM 19013</strain>
    </source>
</reference>
<organism evidence="1 2">
    <name type="scientific">Methylobacterium aerolatum</name>
    <dbReference type="NCBI Taxonomy" id="418708"/>
    <lineage>
        <taxon>Bacteria</taxon>
        <taxon>Pseudomonadati</taxon>
        <taxon>Pseudomonadota</taxon>
        <taxon>Alphaproteobacteria</taxon>
        <taxon>Hyphomicrobiales</taxon>
        <taxon>Methylobacteriaceae</taxon>
        <taxon>Methylobacterium</taxon>
    </lineage>
</organism>
<gene>
    <name evidence="1" type="ORF">QO012_002623</name>
</gene>
<evidence type="ECO:0000313" key="2">
    <source>
        <dbReference type="Proteomes" id="UP001231124"/>
    </source>
</evidence>
<dbReference type="EMBL" id="JAUSVP010000007">
    <property type="protein sequence ID" value="MDQ0448115.1"/>
    <property type="molecule type" value="Genomic_DNA"/>
</dbReference>